<sequence>MPGTVGLHICFDEQGREIEVLDVNRVDKDIYRIEETPIFNPGIALGDIIRVSEREGIAYYVETVEKSGLVRYAWLLSKEAAASGEIRSFTERVTEHGGRWEQIFGGLLVIYLPKHSLVDAELEMSQIIEHFEG</sequence>
<organism evidence="1 2">
    <name type="scientific">Paenibacillus silagei</name>
    <dbReference type="NCBI Taxonomy" id="1670801"/>
    <lineage>
        <taxon>Bacteria</taxon>
        <taxon>Bacillati</taxon>
        <taxon>Bacillota</taxon>
        <taxon>Bacilli</taxon>
        <taxon>Bacillales</taxon>
        <taxon>Paenibacillaceae</taxon>
        <taxon>Paenibacillus</taxon>
    </lineage>
</organism>
<keyword evidence="2" id="KW-1185">Reference proteome</keyword>
<proteinExistence type="predicted"/>
<dbReference type="RefSeq" id="WP_209875576.1">
    <property type="nucleotide sequence ID" value="NZ_JAGGLV010000012.1"/>
</dbReference>
<gene>
    <name evidence="1" type="ORF">J2Z70_003665</name>
</gene>
<dbReference type="InterPro" id="IPR025361">
    <property type="entry name" value="DUF4265"/>
</dbReference>
<accession>A0ABS4NTY2</accession>
<dbReference type="Pfam" id="PF14085">
    <property type="entry name" value="DUF4265"/>
    <property type="match status" value="1"/>
</dbReference>
<evidence type="ECO:0008006" key="3">
    <source>
        <dbReference type="Google" id="ProtNLM"/>
    </source>
</evidence>
<reference evidence="1 2" key="1">
    <citation type="submission" date="2021-03" db="EMBL/GenBank/DDBJ databases">
        <title>Genomic Encyclopedia of Type Strains, Phase IV (KMG-IV): sequencing the most valuable type-strain genomes for metagenomic binning, comparative biology and taxonomic classification.</title>
        <authorList>
            <person name="Goeker M."/>
        </authorList>
    </citation>
    <scope>NUCLEOTIDE SEQUENCE [LARGE SCALE GENOMIC DNA]</scope>
    <source>
        <strain evidence="1 2">DSM 101953</strain>
    </source>
</reference>
<protein>
    <recommendedName>
        <fullName evidence="3">DUF4265 domain-containing protein</fullName>
    </recommendedName>
</protein>
<dbReference type="EMBL" id="JAGGLV010000012">
    <property type="protein sequence ID" value="MBP2113504.1"/>
    <property type="molecule type" value="Genomic_DNA"/>
</dbReference>
<dbReference type="Proteomes" id="UP000773462">
    <property type="component" value="Unassembled WGS sequence"/>
</dbReference>
<comment type="caution">
    <text evidence="1">The sequence shown here is derived from an EMBL/GenBank/DDBJ whole genome shotgun (WGS) entry which is preliminary data.</text>
</comment>
<evidence type="ECO:0000313" key="2">
    <source>
        <dbReference type="Proteomes" id="UP000773462"/>
    </source>
</evidence>
<evidence type="ECO:0000313" key="1">
    <source>
        <dbReference type="EMBL" id="MBP2113504.1"/>
    </source>
</evidence>
<name>A0ABS4NTY2_9BACL</name>